<keyword evidence="7 9" id="KW-0460">Magnesium</keyword>
<comment type="cofactor">
    <cofactor evidence="9">
        <name>Mg(2+)</name>
        <dbReference type="ChEBI" id="CHEBI:18420"/>
    </cofactor>
</comment>
<protein>
    <recommendedName>
        <fullName evidence="9">Polyribonucleotide nucleotidyltransferase</fullName>
        <ecNumber evidence="9">2.7.7.8</ecNumber>
    </recommendedName>
    <alternativeName>
        <fullName evidence="9">Polynucleotide phosphorylase</fullName>
        <shortName evidence="9">PNPase</shortName>
    </alternativeName>
</protein>
<dbReference type="FunFam" id="3.30.230.70:FF:000002">
    <property type="entry name" value="Polyribonucleotide nucleotidyltransferase"/>
    <property type="match status" value="1"/>
</dbReference>
<dbReference type="PANTHER" id="PTHR11252">
    <property type="entry name" value="POLYRIBONUCLEOTIDE NUCLEOTIDYLTRANSFERASE"/>
    <property type="match status" value="1"/>
</dbReference>
<evidence type="ECO:0000256" key="6">
    <source>
        <dbReference type="ARBA" id="ARBA00022723"/>
    </source>
</evidence>
<dbReference type="GO" id="GO:0006396">
    <property type="term" value="P:RNA processing"/>
    <property type="evidence" value="ECO:0007669"/>
    <property type="project" value="InterPro"/>
</dbReference>
<dbReference type="SUPFAM" id="SSF54791">
    <property type="entry name" value="Eukaryotic type KH-domain (KH-domain type I)"/>
    <property type="match status" value="1"/>
</dbReference>
<accession>A0A2N0UTQ0</accession>
<dbReference type="CDD" id="cd02393">
    <property type="entry name" value="KH-I_PNPase"/>
    <property type="match status" value="1"/>
</dbReference>
<dbReference type="GO" id="GO:0005829">
    <property type="term" value="C:cytosol"/>
    <property type="evidence" value="ECO:0007669"/>
    <property type="project" value="TreeGrafter"/>
</dbReference>
<evidence type="ECO:0000256" key="8">
    <source>
        <dbReference type="ARBA" id="ARBA00022884"/>
    </source>
</evidence>
<dbReference type="InterPro" id="IPR004088">
    <property type="entry name" value="KH_dom_type_1"/>
</dbReference>
<keyword evidence="8 9" id="KW-0694">RNA-binding</keyword>
<dbReference type="SUPFAM" id="SSF46915">
    <property type="entry name" value="Polynucleotide phosphorylase/guanosine pentaphosphate synthase (PNPase/GPSI), domain 3"/>
    <property type="match status" value="1"/>
</dbReference>
<dbReference type="InterPro" id="IPR015848">
    <property type="entry name" value="PNPase_PH_RNA-bd_bac/org-type"/>
</dbReference>
<dbReference type="Pfam" id="PF00013">
    <property type="entry name" value="KH_1"/>
    <property type="match status" value="1"/>
</dbReference>
<dbReference type="EMBL" id="NNSR01000047">
    <property type="protein sequence ID" value="PKD30381.1"/>
    <property type="molecule type" value="Genomic_DNA"/>
</dbReference>
<dbReference type="InterPro" id="IPR036456">
    <property type="entry name" value="PNPase_PH_RNA-bd_sf"/>
</dbReference>
<dbReference type="InterPro" id="IPR020568">
    <property type="entry name" value="Ribosomal_Su5_D2-typ_SF"/>
</dbReference>
<dbReference type="AlphaFoldDB" id="A0A2N0UTQ0"/>
<keyword evidence="4 9" id="KW-0808">Transferase</keyword>
<comment type="function">
    <text evidence="9">Involved in mRNA degradation. Catalyzes the phosphorolysis of single-stranded polyribonucleotides processively in the 3'- to 5'-direction.</text>
</comment>
<dbReference type="RefSeq" id="WP_101029071.1">
    <property type="nucleotide sequence ID" value="NZ_CABMMZ010000047.1"/>
</dbReference>
<dbReference type="Pfam" id="PF03726">
    <property type="entry name" value="PNPase"/>
    <property type="match status" value="1"/>
</dbReference>
<gene>
    <name evidence="9 12" type="primary">pnp</name>
    <name evidence="12" type="ORF">RBATCC27255_01056</name>
</gene>
<evidence type="ECO:0000256" key="3">
    <source>
        <dbReference type="ARBA" id="ARBA00022490"/>
    </source>
</evidence>
<dbReference type="CDD" id="cd11364">
    <property type="entry name" value="RNase_PH_PNPase_2"/>
    <property type="match status" value="1"/>
</dbReference>
<evidence type="ECO:0000256" key="4">
    <source>
        <dbReference type="ARBA" id="ARBA00022679"/>
    </source>
</evidence>
<evidence type="ECO:0000313" key="12">
    <source>
        <dbReference type="EMBL" id="PKD30381.1"/>
    </source>
</evidence>
<evidence type="ECO:0000256" key="9">
    <source>
        <dbReference type="HAMAP-Rule" id="MF_01595"/>
    </source>
</evidence>
<dbReference type="Pfam" id="PF03725">
    <property type="entry name" value="RNase_PH_C"/>
    <property type="match status" value="1"/>
</dbReference>
<feature type="binding site" evidence="9">
    <location>
        <position position="497"/>
    </location>
    <ligand>
        <name>Mg(2+)</name>
        <dbReference type="ChEBI" id="CHEBI:18420"/>
    </ligand>
</feature>
<evidence type="ECO:0000259" key="11">
    <source>
        <dbReference type="PROSITE" id="PS50126"/>
    </source>
</evidence>
<dbReference type="HAMAP" id="MF_01595">
    <property type="entry name" value="PNPase"/>
    <property type="match status" value="1"/>
</dbReference>
<dbReference type="InterPro" id="IPR012340">
    <property type="entry name" value="NA-bd_OB-fold"/>
</dbReference>
<dbReference type="FunFam" id="2.40.50.140:FF:000023">
    <property type="entry name" value="Polyribonucleotide nucleotidyltransferase"/>
    <property type="match status" value="1"/>
</dbReference>
<proteinExistence type="inferred from homology"/>
<dbReference type="GO" id="GO:0000287">
    <property type="term" value="F:magnesium ion binding"/>
    <property type="evidence" value="ECO:0007669"/>
    <property type="project" value="UniProtKB-UniRule"/>
</dbReference>
<dbReference type="Gene3D" id="3.30.1370.10">
    <property type="entry name" value="K Homology domain, type 1"/>
    <property type="match status" value="1"/>
</dbReference>
<keyword evidence="13" id="KW-1185">Reference proteome</keyword>
<dbReference type="CDD" id="cd11363">
    <property type="entry name" value="RNase_PH_PNPase_1"/>
    <property type="match status" value="1"/>
</dbReference>
<dbReference type="PROSITE" id="PS50084">
    <property type="entry name" value="KH_TYPE_1"/>
    <property type="match status" value="1"/>
</dbReference>
<comment type="caution">
    <text evidence="12">The sequence shown here is derived from an EMBL/GenBank/DDBJ whole genome shotgun (WGS) entry which is preliminary data.</text>
</comment>
<organism evidence="12 13">
    <name type="scientific">Ruminococcus bromii</name>
    <dbReference type="NCBI Taxonomy" id="40518"/>
    <lineage>
        <taxon>Bacteria</taxon>
        <taxon>Bacillati</taxon>
        <taxon>Bacillota</taxon>
        <taxon>Clostridia</taxon>
        <taxon>Eubacteriales</taxon>
        <taxon>Oscillospiraceae</taxon>
        <taxon>Ruminococcus</taxon>
    </lineage>
</organism>
<evidence type="ECO:0000256" key="1">
    <source>
        <dbReference type="ARBA" id="ARBA00004496"/>
    </source>
</evidence>
<dbReference type="SMART" id="SM00316">
    <property type="entry name" value="S1"/>
    <property type="match status" value="1"/>
</dbReference>
<dbReference type="NCBIfam" id="NF008805">
    <property type="entry name" value="PRK11824.1"/>
    <property type="match status" value="1"/>
</dbReference>
<dbReference type="SUPFAM" id="SSF54211">
    <property type="entry name" value="Ribosomal protein S5 domain 2-like"/>
    <property type="match status" value="2"/>
</dbReference>
<dbReference type="InterPro" id="IPR012162">
    <property type="entry name" value="PNPase"/>
</dbReference>
<dbReference type="SMART" id="SM00322">
    <property type="entry name" value="KH"/>
    <property type="match status" value="1"/>
</dbReference>
<dbReference type="InterPro" id="IPR001247">
    <property type="entry name" value="ExoRNase_PH_dom1"/>
</dbReference>
<dbReference type="InterPro" id="IPR003029">
    <property type="entry name" value="S1_domain"/>
</dbReference>
<evidence type="ECO:0000256" key="10">
    <source>
        <dbReference type="SAM" id="MobiDB-lite"/>
    </source>
</evidence>
<dbReference type="EC" id="2.7.7.8" evidence="9"/>
<dbReference type="GO" id="GO:0003723">
    <property type="term" value="F:RNA binding"/>
    <property type="evidence" value="ECO:0007669"/>
    <property type="project" value="UniProtKB-UniRule"/>
</dbReference>
<dbReference type="PROSITE" id="PS50126">
    <property type="entry name" value="S1"/>
    <property type="match status" value="1"/>
</dbReference>
<keyword evidence="6 9" id="KW-0479">Metal-binding</keyword>
<dbReference type="Gene3D" id="2.40.50.140">
    <property type="entry name" value="Nucleic acid-binding proteins"/>
    <property type="match status" value="1"/>
</dbReference>
<keyword evidence="3 9" id="KW-0963">Cytoplasm</keyword>
<dbReference type="InterPro" id="IPR027408">
    <property type="entry name" value="PNPase/RNase_PH_dom_sf"/>
</dbReference>
<dbReference type="FunFam" id="3.30.230.70:FF:000001">
    <property type="entry name" value="Polyribonucleotide nucleotidyltransferase"/>
    <property type="match status" value="1"/>
</dbReference>
<dbReference type="Pfam" id="PF01138">
    <property type="entry name" value="RNase_PH"/>
    <property type="match status" value="2"/>
</dbReference>
<dbReference type="GO" id="GO:0006402">
    <property type="term" value="P:mRNA catabolic process"/>
    <property type="evidence" value="ECO:0007669"/>
    <property type="project" value="UniProtKB-UniRule"/>
</dbReference>
<dbReference type="InterPro" id="IPR015847">
    <property type="entry name" value="ExoRNase_PH_dom2"/>
</dbReference>
<comment type="subcellular location">
    <subcellularLocation>
        <location evidence="1 9">Cytoplasm</location>
    </subcellularLocation>
</comment>
<dbReference type="InterPro" id="IPR036612">
    <property type="entry name" value="KH_dom_type_1_sf"/>
</dbReference>
<dbReference type="Pfam" id="PF00575">
    <property type="entry name" value="S1"/>
    <property type="match status" value="1"/>
</dbReference>
<evidence type="ECO:0000313" key="13">
    <source>
        <dbReference type="Proteomes" id="UP000233425"/>
    </source>
</evidence>
<evidence type="ECO:0000256" key="5">
    <source>
        <dbReference type="ARBA" id="ARBA00022695"/>
    </source>
</evidence>
<feature type="domain" description="S1 motif" evidence="11">
    <location>
        <begin position="631"/>
        <end position="699"/>
    </location>
</feature>
<sequence length="739" mass="81676">MNRLMTFDKYRVFETEFAGRPLKVETGKMTQLANGACLVHYGDTTVHVAVTASEKPREGVDFFPLSVDYEEKMYAVGKIPGSYLKREGRPSEKAILTSRVIDRPIRPLFDKSMRNDVSIVCTVMSVDPDCQPEIVAMIGASIAISISDVPWNGPISGCSVGMIDGEYIINPTEEQRKVSQMATTVASTSTRIAMIEAGANCVSDDDMYNAIMAGHEANQKIISFIEEIKAEIGKPKFEFASLEPDHDMFEAIKAFAEEDVKVALDTDDKRIRDERLKPIYEAVHAKFDEIYPESEALIDECLYKTQKFIVRRWLLDEQKRVDGRGMDDIRPLASEVGVIPRVHGSGMFTRGQTQVLTIATLGPVSDKQLLDGIDGETEKRYIHHYNFPSYSVGETKPSRGPGRREIGHGALAERALVPVIPSVEEFPYALRLVSEVLSSNGSTSQGSICGSTLALMDAGVPIKAPVAGISCGLITEGDRWMTMVDIQGLEDFFGDMDFKVAGTHDGITAIQMDLKISGLTPEMVKEALAKTHKARNYILDEVMLKTIAEPREELSKYAPKMFTTTIPADKISEVIGKSGKVIKEIQAECGVKVDIEEDGELGQVFVSGIDSDKCKRAIEIINTIAVDPEPGAMYLGKVTRIMDFGAFVEIAPGKEGLVHISQLDVKHTENVTDVVNVGDIIRVKVMEIDDKGRLNLSRRQVLIDVDGLVPENDIDAERSARPRRPHNDRRGGFNRNNRK</sequence>
<comment type="catalytic activity">
    <reaction evidence="9">
        <text>RNA(n+1) + phosphate = RNA(n) + a ribonucleoside 5'-diphosphate</text>
        <dbReference type="Rhea" id="RHEA:22096"/>
        <dbReference type="Rhea" id="RHEA-COMP:14527"/>
        <dbReference type="Rhea" id="RHEA-COMP:17342"/>
        <dbReference type="ChEBI" id="CHEBI:43474"/>
        <dbReference type="ChEBI" id="CHEBI:57930"/>
        <dbReference type="ChEBI" id="CHEBI:140395"/>
        <dbReference type="EC" id="2.7.7.8"/>
    </reaction>
</comment>
<reference evidence="12" key="1">
    <citation type="journal article" date="2018" name="Environ. Microbiol.">
        <title>Sporulation capability and amylosome conservation among diverse human colonic and rumen isolates of the keystone starch-degrader Ruminococcus bromii.</title>
        <authorList>
            <person name="Mukhopadhya I."/>
            <person name="Morais S."/>
            <person name="Laverde-Gomez J."/>
            <person name="Sheridan P.O."/>
            <person name="Walker A.W."/>
            <person name="Kelly W."/>
            <person name="Klieve A.V."/>
            <person name="Ouwerkerk D."/>
            <person name="Duncan S.H."/>
            <person name="Louis P."/>
            <person name="Koropatkin N."/>
            <person name="Cockburn D."/>
            <person name="Kibler R."/>
            <person name="Cooper P.J."/>
            <person name="Sandoval C."/>
            <person name="Crost E."/>
            <person name="Juge N."/>
            <person name="Bayer E.A."/>
            <person name="Flint H.J."/>
        </authorList>
    </citation>
    <scope>NUCLEOTIDE SEQUENCE [LARGE SCALE GENOMIC DNA]</scope>
    <source>
        <strain evidence="12">ATCC 27255</strain>
    </source>
</reference>
<feature type="binding site" evidence="9">
    <location>
        <position position="491"/>
    </location>
    <ligand>
        <name>Mg(2+)</name>
        <dbReference type="ChEBI" id="CHEBI:18420"/>
    </ligand>
</feature>
<dbReference type="SUPFAM" id="SSF50249">
    <property type="entry name" value="Nucleic acid-binding proteins"/>
    <property type="match status" value="1"/>
</dbReference>
<name>A0A2N0UTQ0_9FIRM</name>
<feature type="region of interest" description="Disordered" evidence="10">
    <location>
        <begin position="714"/>
        <end position="739"/>
    </location>
</feature>
<dbReference type="PIRSF" id="PIRSF005499">
    <property type="entry name" value="PNPase"/>
    <property type="match status" value="1"/>
</dbReference>
<dbReference type="FunFam" id="3.30.1370.10:FF:000001">
    <property type="entry name" value="Polyribonucleotide nucleotidyltransferase"/>
    <property type="match status" value="1"/>
</dbReference>
<dbReference type="InterPro" id="IPR036345">
    <property type="entry name" value="ExoRNase_PH_dom2_sf"/>
</dbReference>
<dbReference type="SUPFAM" id="SSF55666">
    <property type="entry name" value="Ribonuclease PH domain 2-like"/>
    <property type="match status" value="2"/>
</dbReference>
<dbReference type="NCBIfam" id="TIGR03591">
    <property type="entry name" value="polynuc_phos"/>
    <property type="match status" value="1"/>
</dbReference>
<comment type="similarity">
    <text evidence="2 9">Belongs to the polyribonucleotide nucleotidyltransferase family.</text>
</comment>
<evidence type="ECO:0000256" key="2">
    <source>
        <dbReference type="ARBA" id="ARBA00007404"/>
    </source>
</evidence>
<dbReference type="Proteomes" id="UP000233425">
    <property type="component" value="Unassembled WGS sequence"/>
</dbReference>
<dbReference type="PANTHER" id="PTHR11252:SF0">
    <property type="entry name" value="POLYRIBONUCLEOTIDE NUCLEOTIDYLTRANSFERASE 1, MITOCHONDRIAL"/>
    <property type="match status" value="1"/>
</dbReference>
<evidence type="ECO:0000256" key="7">
    <source>
        <dbReference type="ARBA" id="ARBA00022842"/>
    </source>
</evidence>
<dbReference type="CDD" id="cd04472">
    <property type="entry name" value="S1_PNPase"/>
    <property type="match status" value="1"/>
</dbReference>
<dbReference type="Gene3D" id="3.30.230.70">
    <property type="entry name" value="GHMP Kinase, N-terminal domain"/>
    <property type="match status" value="2"/>
</dbReference>
<dbReference type="GO" id="GO:0004654">
    <property type="term" value="F:polyribonucleotide nucleotidyltransferase activity"/>
    <property type="evidence" value="ECO:0007669"/>
    <property type="project" value="UniProtKB-UniRule"/>
</dbReference>
<dbReference type="InterPro" id="IPR004087">
    <property type="entry name" value="KH_dom"/>
</dbReference>
<dbReference type="GO" id="GO:0000175">
    <property type="term" value="F:3'-5'-RNA exonuclease activity"/>
    <property type="evidence" value="ECO:0007669"/>
    <property type="project" value="TreeGrafter"/>
</dbReference>
<keyword evidence="5 9" id="KW-0548">Nucleotidyltransferase</keyword>